<dbReference type="PANTHER" id="PTHR16677:SF1">
    <property type="entry name" value="HEMATOPOIETIC PROGENITOR CELL ANTIGEN CD34"/>
    <property type="match status" value="1"/>
</dbReference>
<keyword evidence="12" id="KW-1185">Reference proteome</keyword>
<keyword evidence="3 10" id="KW-0732">Signal</keyword>
<feature type="chain" id="PRO_5026077420" evidence="10">
    <location>
        <begin position="33"/>
        <end position="219"/>
    </location>
</feature>
<accession>A0A6G1Q4R6</accession>
<feature type="compositionally biased region" description="Polar residues" evidence="8">
    <location>
        <begin position="207"/>
        <end position="219"/>
    </location>
</feature>
<organism evidence="11 12">
    <name type="scientific">Channa argus</name>
    <name type="common">Northern snakehead</name>
    <name type="synonym">Ophicephalus argus</name>
    <dbReference type="NCBI Taxonomy" id="215402"/>
    <lineage>
        <taxon>Eukaryota</taxon>
        <taxon>Metazoa</taxon>
        <taxon>Chordata</taxon>
        <taxon>Craniata</taxon>
        <taxon>Vertebrata</taxon>
        <taxon>Euteleostomi</taxon>
        <taxon>Actinopterygii</taxon>
        <taxon>Neopterygii</taxon>
        <taxon>Teleostei</taxon>
        <taxon>Neoteleostei</taxon>
        <taxon>Acanthomorphata</taxon>
        <taxon>Anabantaria</taxon>
        <taxon>Anabantiformes</taxon>
        <taxon>Channoidei</taxon>
        <taxon>Channidae</taxon>
        <taxon>Channa</taxon>
    </lineage>
</organism>
<evidence type="ECO:0000256" key="2">
    <source>
        <dbReference type="ARBA" id="ARBA00022692"/>
    </source>
</evidence>
<proteinExistence type="predicted"/>
<evidence type="ECO:0000256" key="10">
    <source>
        <dbReference type="SAM" id="SignalP"/>
    </source>
</evidence>
<evidence type="ECO:0000256" key="3">
    <source>
        <dbReference type="ARBA" id="ARBA00022729"/>
    </source>
</evidence>
<gene>
    <name evidence="11" type="ORF">EXN66_Car012938</name>
</gene>
<dbReference type="GO" id="GO:0007155">
    <property type="term" value="P:cell adhesion"/>
    <property type="evidence" value="ECO:0007669"/>
    <property type="project" value="UniProtKB-KW"/>
</dbReference>
<reference evidence="11 12" key="1">
    <citation type="submission" date="2019-02" db="EMBL/GenBank/DDBJ databases">
        <title>Opniocepnalus argus genome.</title>
        <authorList>
            <person name="Zhou C."/>
            <person name="Xiao S."/>
        </authorList>
    </citation>
    <scope>NUCLEOTIDE SEQUENCE [LARGE SCALE GENOMIC DNA]</scope>
    <source>
        <strain evidence="11">OARG1902GOOAL</strain>
        <tissue evidence="11">Muscle</tissue>
    </source>
</reference>
<keyword evidence="7" id="KW-0325">Glycoprotein</keyword>
<protein>
    <submittedName>
        <fullName evidence="11">Uncharacterized protein</fullName>
    </submittedName>
</protein>
<dbReference type="GO" id="GO:0005886">
    <property type="term" value="C:plasma membrane"/>
    <property type="evidence" value="ECO:0007669"/>
    <property type="project" value="UniProtKB-ARBA"/>
</dbReference>
<evidence type="ECO:0000256" key="1">
    <source>
        <dbReference type="ARBA" id="ARBA00004479"/>
    </source>
</evidence>
<feature type="signal peptide" evidence="10">
    <location>
        <begin position="1"/>
        <end position="32"/>
    </location>
</feature>
<evidence type="ECO:0000256" key="4">
    <source>
        <dbReference type="ARBA" id="ARBA00022889"/>
    </source>
</evidence>
<evidence type="ECO:0000256" key="5">
    <source>
        <dbReference type="ARBA" id="ARBA00022989"/>
    </source>
</evidence>
<dbReference type="AlphaFoldDB" id="A0A6G1Q4R6"/>
<dbReference type="Pfam" id="PF06365">
    <property type="entry name" value="CD34_antigen"/>
    <property type="match status" value="1"/>
</dbReference>
<evidence type="ECO:0000313" key="12">
    <source>
        <dbReference type="Proteomes" id="UP000503349"/>
    </source>
</evidence>
<evidence type="ECO:0000313" key="11">
    <source>
        <dbReference type="EMBL" id="KAF3697258.1"/>
    </source>
</evidence>
<dbReference type="EMBL" id="CM015723">
    <property type="protein sequence ID" value="KAF3697258.1"/>
    <property type="molecule type" value="Genomic_DNA"/>
</dbReference>
<sequence>MAASMWRMNGLWGRMAGGLVLCTLFLSNEMMCQNISTSAPHHTVSSSAATSTITTDLITNATASTAADRIPASQPPKSTSTTPVLDSERNQHINTAQKNVPSKTTSSTNSSQQSSESKSTPSVFVGILVSGLLVALALIVGYCKCQHRPDTKGVKLAEEAFPAEQENQGNTLESEAPLNPPPETQEKPSVNGESPEAPKTQPPPPTNGHSTAKTADTEL</sequence>
<keyword evidence="6 9" id="KW-0472">Membrane</keyword>
<evidence type="ECO:0000256" key="7">
    <source>
        <dbReference type="ARBA" id="ARBA00023180"/>
    </source>
</evidence>
<feature type="region of interest" description="Disordered" evidence="8">
    <location>
        <begin position="163"/>
        <end position="219"/>
    </location>
</feature>
<keyword evidence="5 9" id="KW-1133">Transmembrane helix</keyword>
<evidence type="ECO:0000256" key="8">
    <source>
        <dbReference type="SAM" id="MobiDB-lite"/>
    </source>
</evidence>
<name>A0A6G1Q4R6_CHAAH</name>
<dbReference type="PANTHER" id="PTHR16677">
    <property type="entry name" value="HEMATOPOIETIC PROGENITOR CELL ANTIGEN CD34"/>
    <property type="match status" value="1"/>
</dbReference>
<evidence type="ECO:0000256" key="6">
    <source>
        <dbReference type="ARBA" id="ARBA00023136"/>
    </source>
</evidence>
<feature type="region of interest" description="Disordered" evidence="8">
    <location>
        <begin position="64"/>
        <end position="121"/>
    </location>
</feature>
<keyword evidence="2 9" id="KW-0812">Transmembrane</keyword>
<keyword evidence="4" id="KW-0130">Cell adhesion</keyword>
<feature type="compositionally biased region" description="Polar residues" evidence="8">
    <location>
        <begin position="75"/>
        <end position="84"/>
    </location>
</feature>
<comment type="subcellular location">
    <subcellularLocation>
        <location evidence="1">Membrane</location>
        <topology evidence="1">Single-pass type I membrane protein</topology>
    </subcellularLocation>
</comment>
<reference evidence="12" key="2">
    <citation type="submission" date="2019-02" db="EMBL/GenBank/DDBJ databases">
        <title>Opniocepnalus argus Var Kimnra genome.</title>
        <authorList>
            <person name="Zhou C."/>
            <person name="Xiao S."/>
        </authorList>
    </citation>
    <scope>NUCLEOTIDE SEQUENCE [LARGE SCALE GENOMIC DNA]</scope>
</reference>
<feature type="compositionally biased region" description="Low complexity" evidence="8">
    <location>
        <begin position="99"/>
        <end position="121"/>
    </location>
</feature>
<evidence type="ECO:0000256" key="9">
    <source>
        <dbReference type="SAM" id="Phobius"/>
    </source>
</evidence>
<dbReference type="InterPro" id="IPR008083">
    <property type="entry name" value="CD34"/>
</dbReference>
<dbReference type="Proteomes" id="UP000503349">
    <property type="component" value="Chromosome 12"/>
</dbReference>
<feature type="transmembrane region" description="Helical" evidence="9">
    <location>
        <begin position="123"/>
        <end position="143"/>
    </location>
</feature>
<dbReference type="InterPro" id="IPR013836">
    <property type="entry name" value="CD34/Podocalyxin"/>
</dbReference>